<dbReference type="CDD" id="cd22965">
    <property type="entry name" value="DD_DPY30_SDC1"/>
    <property type="match status" value="1"/>
</dbReference>
<evidence type="ECO:0000256" key="4">
    <source>
        <dbReference type="SAM" id="MobiDB-lite"/>
    </source>
</evidence>
<dbReference type="PANTHER" id="PTHR36960:SF1">
    <property type="entry name" value="SI:DKEY-32E6.3"/>
    <property type="match status" value="1"/>
</dbReference>
<name>A0AA36MKL2_9DINO</name>
<evidence type="ECO:0000313" key="6">
    <source>
        <dbReference type="Proteomes" id="UP001178507"/>
    </source>
</evidence>
<comment type="subcellular location">
    <subcellularLocation>
        <location evidence="1">Nucleus</location>
    </subcellularLocation>
</comment>
<feature type="region of interest" description="Disordered" evidence="4">
    <location>
        <begin position="236"/>
        <end position="255"/>
    </location>
</feature>
<dbReference type="EMBL" id="CAUJNA010000091">
    <property type="protein sequence ID" value="CAJ1371640.1"/>
    <property type="molecule type" value="Genomic_DNA"/>
</dbReference>
<dbReference type="PANTHER" id="PTHR36960">
    <property type="entry name" value="SI:DKEY-32E6.3"/>
    <property type="match status" value="1"/>
</dbReference>
<sequence length="460" mass="51891">MAQGRHTEAELNDALSNLAWGSIDTDSGEWNLESPDPSLEPPHSSLITYADYVARTYPADPTMEDKAREENARLAFERRSCFTCPGEPGSKFRALFDQMVKNLQHSNKALAKAFDIKKVILNEEVPEDASKSEAQNIMRFGRHTILPSFWNLLIQLTKQGRRFSVVFRSFSEEQLAQAQKELQLFVQCQHPAYNGQNKTHKPPLMDGNKGSRDFRLSPTAIGRMDRMSGCLRFRDRPVSGPGDAEEADKPPEAAFRPTEYNFPPYHEAYAGLMHQILETANSAAIVDDLAFWDAHERDPSAGKMLLLDRAETKVQHIFFDGNIDKEDLNCVDVRDAVTGEGVPLAECAGIYVHRVDFFQAITDSEYFIKATEACELKRSMKIVEDRRAEGVAKALSGQELKQAAAEAQAMAPKEWLYRNVIPALLPALEACQRDRPEDPIEFIAFYMLRHSKQYSKTLKA</sequence>
<comment type="similarity">
    <text evidence="2">Belongs to the dpy-30 family.</text>
</comment>
<evidence type="ECO:0000256" key="2">
    <source>
        <dbReference type="ARBA" id="ARBA00010849"/>
    </source>
</evidence>
<keyword evidence="3" id="KW-0539">Nucleus</keyword>
<dbReference type="InterPro" id="IPR049629">
    <property type="entry name" value="DPY30_SDC1_DD"/>
</dbReference>
<dbReference type="Pfam" id="PF05186">
    <property type="entry name" value="Dpy-30"/>
    <property type="match status" value="1"/>
</dbReference>
<dbReference type="Proteomes" id="UP001178507">
    <property type="component" value="Unassembled WGS sequence"/>
</dbReference>
<protein>
    <submittedName>
        <fullName evidence="5">Uncharacterized protein</fullName>
    </submittedName>
</protein>
<evidence type="ECO:0000256" key="1">
    <source>
        <dbReference type="ARBA" id="ARBA00004123"/>
    </source>
</evidence>
<reference evidence="5" key="1">
    <citation type="submission" date="2023-08" db="EMBL/GenBank/DDBJ databases">
        <authorList>
            <person name="Chen Y."/>
            <person name="Shah S."/>
            <person name="Dougan E. K."/>
            <person name="Thang M."/>
            <person name="Chan C."/>
        </authorList>
    </citation>
    <scope>NUCLEOTIDE SEQUENCE</scope>
</reference>
<dbReference type="AlphaFoldDB" id="A0AA36MKL2"/>
<comment type="caution">
    <text evidence="5">The sequence shown here is derived from an EMBL/GenBank/DDBJ whole genome shotgun (WGS) entry which is preliminary data.</text>
</comment>
<evidence type="ECO:0000256" key="3">
    <source>
        <dbReference type="ARBA" id="ARBA00023242"/>
    </source>
</evidence>
<gene>
    <name evidence="5" type="ORF">EVOR1521_LOCUS1913</name>
</gene>
<keyword evidence="6" id="KW-1185">Reference proteome</keyword>
<organism evidence="5 6">
    <name type="scientific">Effrenium voratum</name>
    <dbReference type="NCBI Taxonomy" id="2562239"/>
    <lineage>
        <taxon>Eukaryota</taxon>
        <taxon>Sar</taxon>
        <taxon>Alveolata</taxon>
        <taxon>Dinophyceae</taxon>
        <taxon>Suessiales</taxon>
        <taxon>Symbiodiniaceae</taxon>
        <taxon>Effrenium</taxon>
    </lineage>
</organism>
<dbReference type="Gene3D" id="1.20.890.10">
    <property type="entry name" value="cAMP-dependent protein kinase regulatory subunit, dimerization-anchoring domain"/>
    <property type="match status" value="1"/>
</dbReference>
<proteinExistence type="inferred from homology"/>
<dbReference type="InterPro" id="IPR007858">
    <property type="entry name" value="Dpy-30_motif"/>
</dbReference>
<evidence type="ECO:0000313" key="5">
    <source>
        <dbReference type="EMBL" id="CAJ1371640.1"/>
    </source>
</evidence>
<feature type="region of interest" description="Disordered" evidence="4">
    <location>
        <begin position="193"/>
        <end position="212"/>
    </location>
</feature>
<accession>A0AA36MKL2</accession>
<dbReference type="GO" id="GO:0005634">
    <property type="term" value="C:nucleus"/>
    <property type="evidence" value="ECO:0007669"/>
    <property type="project" value="UniProtKB-SubCell"/>
</dbReference>